<keyword evidence="5" id="KW-0067">ATP-binding</keyword>
<feature type="region of interest" description="Disordered" evidence="7">
    <location>
        <begin position="1148"/>
        <end position="1201"/>
    </location>
</feature>
<feature type="region of interest" description="Disordered" evidence="7">
    <location>
        <begin position="908"/>
        <end position="930"/>
    </location>
</feature>
<dbReference type="PROSITE" id="PS50142">
    <property type="entry name" value="RNASE_3_2"/>
    <property type="match status" value="2"/>
</dbReference>
<evidence type="ECO:0000256" key="6">
    <source>
        <dbReference type="PROSITE-ProRule" id="PRU00657"/>
    </source>
</evidence>
<dbReference type="SUPFAM" id="SSF69065">
    <property type="entry name" value="RNase III domain-like"/>
    <property type="match status" value="2"/>
</dbReference>
<dbReference type="InterPro" id="IPR038248">
    <property type="entry name" value="Dicer_dimer_sf"/>
</dbReference>
<dbReference type="GO" id="GO:0005524">
    <property type="term" value="F:ATP binding"/>
    <property type="evidence" value="ECO:0007669"/>
    <property type="project" value="UniProtKB-KW"/>
</dbReference>
<dbReference type="InterPro" id="IPR027417">
    <property type="entry name" value="P-loop_NTPase"/>
</dbReference>
<feature type="region of interest" description="Disordered" evidence="7">
    <location>
        <begin position="1565"/>
        <end position="1589"/>
    </location>
</feature>
<evidence type="ECO:0000259" key="9">
    <source>
        <dbReference type="PROSITE" id="PS51192"/>
    </source>
</evidence>
<sequence>MEDAATPTAASAPSANPTSSSTTPNRDARRAAIVTRAYQQEMLEMSLASNIIIALDTGSGKTHIAILRIKHELEREKFKLCWFVAPTVALCIQQHSVLSTFLPVSVGIISGSHHPDQWKNRDLWKAVVDTHRVIVSTPQVLLDSLRHGYIGLGEQIGLLIFDEAHHATDKHPCNLIMKEFYFALPLRSTEGDVSRVICRPAILGLSASPIYGSGDVERAFRTIESNLDAKICTPQYSRSELAKYVHRPVFKHAAYFSSSASVSTLNSDPPFSTNLASLSAVIQTLDIEKDPKVITLRRDLARVGAACGVSPTSPSSPGPALTAEYIRLDTQLSKTLSKQSTFTHKGLRDLERAANDILYSIGPWACDWFVWSVVEHAKKAAEHGKLGAESRKGEEEDCEELFHLDMEEVGREVANVEKWTELERRMVEMYVKTDTANALQERREDDDDQDDDGLALHVESTGALINTHSAVSHLSHFCAIISRSGNAENRPIYDLDPPEYALGWHSTFSSTTPPNPLGPSTIQIPQPPGPWTSTVTLPRSLPIPQRSFTSGPTPFPSKLKAHRHAAFNAYKALFEWELLNEHLLPFTGGAGGPEEEEDVKRLLQEVEKRKGMVGGVGVTFDPWVPLAVESENEEEEKVVYLGVDAKTWSWYVSVMTTDGLEPLLLFTRRPLPTIERDEGPELFVPGKDEAIRVGFTPLTASEVDGHAAPSALRTLEDDSPIIEEAREYTRMMLWLFHATKMKWDDMTFAYLFLPIVHTTFTDSSSQSQPRSDNPWIAKRQWLTDIRRGTELENRRDFAFLVQADLYAQKYGYAETEKDGFVAVKKHMSFGRPFKFVGWQVEKLSEELEERVKETYKFIFSRKQRPLKPNSDGGEGADDVEMGGEEEQERKEVPYPLLIVEPFPPKTNFLHPPAASKSKSKANPTSDANAKEAMDKKYLIPKHSGIALYSKEELEYANLIPSILRWLGNHLIVRSFQETHFSFSSPSGPSSSTNSSSSPSNSDSNLTPPQLLSSIPFSLLTVSLTASSSNEHYNYQRLETLGDTVLKFLAGIQLYAEHPMWHEGYLTRAKDHAVANVRLAKENVKRSVFRWIIRDMMLGKKWVPRYWPVANVVDEGGAESGSQAPEVQTKIDVDLAEQVVKTTTVAEPSAMVVDSAEPGPAMNTSSTGGTETKGKGKEKQSSSTKKRSRRKKGKGKSKAQNQQLSTKLLADVIESLIGAAYEHGGFDLGYECAKFFDLGIKWQPLRSRLDQMLARARPDSDLEIMPPQIADVEAMIGYTFRYKAHLIEALTHASFQGHVSTISYERMEFLGDGVLDMVVTDFLYHAPGKEYSPGHMHIRKSAVVNGHFLAYICLGLSRTVDAFMPQVVASSIGDQANPRMARMKFEAGVDEQEIHFWQCLMHSNQQVMEDQTNTSARYELRRDEIREALENGSVFPWAGLTRLQAPKFFSDMVESIIGAVFVDSYGDMDVIKKLLRRIGILPVLERVVKDEMDVLHPVSRLSMWASRNQKEIDYVFEQGKGNVSCVVLVDGVEEVRETEKFRGKASQEEVKFAAAEKAILQFKLRGTSRGGGIGTNKGKGKQRADPIKDD</sequence>
<feature type="domain" description="RNase III" evidence="8">
    <location>
        <begin position="1018"/>
        <end position="1224"/>
    </location>
</feature>
<evidence type="ECO:0008006" key="13">
    <source>
        <dbReference type="Google" id="ProtNLM"/>
    </source>
</evidence>
<keyword evidence="12" id="KW-1185">Reference proteome</keyword>
<dbReference type="InterPro" id="IPR036389">
    <property type="entry name" value="RNase_III_sf"/>
</dbReference>
<dbReference type="Proteomes" id="UP001140091">
    <property type="component" value="Unassembled WGS sequence"/>
</dbReference>
<dbReference type="InterPro" id="IPR011545">
    <property type="entry name" value="DEAD/DEAH_box_helicase_dom"/>
</dbReference>
<dbReference type="Pfam" id="PF00270">
    <property type="entry name" value="DEAD"/>
    <property type="match status" value="1"/>
</dbReference>
<gene>
    <name evidence="11" type="ORF">H1R20_g11357</name>
</gene>
<dbReference type="Pfam" id="PF03368">
    <property type="entry name" value="Dicer_dimer"/>
    <property type="match status" value="1"/>
</dbReference>
<name>A0A9W8J4F3_9AGAR</name>
<dbReference type="PROSITE" id="PS00517">
    <property type="entry name" value="RNASE_3_1"/>
    <property type="match status" value="1"/>
</dbReference>
<keyword evidence="6" id="KW-0694">RNA-binding</keyword>
<evidence type="ECO:0000256" key="1">
    <source>
        <dbReference type="ARBA" id="ARBA00022737"/>
    </source>
</evidence>
<dbReference type="GO" id="GO:0004386">
    <property type="term" value="F:helicase activity"/>
    <property type="evidence" value="ECO:0007669"/>
    <property type="project" value="UniProtKB-KW"/>
</dbReference>
<dbReference type="EMBL" id="JANBPK010001123">
    <property type="protein sequence ID" value="KAJ2925738.1"/>
    <property type="molecule type" value="Genomic_DNA"/>
</dbReference>
<dbReference type="CDD" id="cd00593">
    <property type="entry name" value="RIBOc"/>
    <property type="match status" value="2"/>
</dbReference>
<feature type="compositionally biased region" description="Low complexity" evidence="7">
    <location>
        <begin position="1"/>
        <end position="25"/>
    </location>
</feature>
<dbReference type="GO" id="GO:0005737">
    <property type="term" value="C:cytoplasm"/>
    <property type="evidence" value="ECO:0007669"/>
    <property type="project" value="TreeGrafter"/>
</dbReference>
<dbReference type="PANTHER" id="PTHR14950">
    <property type="entry name" value="DICER-RELATED"/>
    <property type="match status" value="1"/>
</dbReference>
<feature type="domain" description="Helicase ATP-binding" evidence="9">
    <location>
        <begin position="42"/>
        <end position="227"/>
    </location>
</feature>
<comment type="caution">
    <text evidence="11">The sequence shown here is derived from an EMBL/GenBank/DDBJ whole genome shotgun (WGS) entry which is preliminary data.</text>
</comment>
<feature type="region of interest" description="Disordered" evidence="7">
    <location>
        <begin position="1"/>
        <end position="28"/>
    </location>
</feature>
<organism evidence="11 12">
    <name type="scientific">Candolleomyces eurysporus</name>
    <dbReference type="NCBI Taxonomy" id="2828524"/>
    <lineage>
        <taxon>Eukaryota</taxon>
        <taxon>Fungi</taxon>
        <taxon>Dikarya</taxon>
        <taxon>Basidiomycota</taxon>
        <taxon>Agaricomycotina</taxon>
        <taxon>Agaricomycetes</taxon>
        <taxon>Agaricomycetidae</taxon>
        <taxon>Agaricales</taxon>
        <taxon>Agaricineae</taxon>
        <taxon>Psathyrellaceae</taxon>
        <taxon>Candolleomyces</taxon>
    </lineage>
</organism>
<dbReference type="GO" id="GO:0005634">
    <property type="term" value="C:nucleus"/>
    <property type="evidence" value="ECO:0007669"/>
    <property type="project" value="TreeGrafter"/>
</dbReference>
<dbReference type="Pfam" id="PF00636">
    <property type="entry name" value="Ribonuclease_3"/>
    <property type="match status" value="2"/>
</dbReference>
<reference evidence="11" key="1">
    <citation type="submission" date="2022-06" db="EMBL/GenBank/DDBJ databases">
        <title>Genome Sequence of Candolleomyces eurysporus.</title>
        <authorList>
            <person name="Buettner E."/>
        </authorList>
    </citation>
    <scope>NUCLEOTIDE SEQUENCE</scope>
    <source>
        <strain evidence="11">VTCC 930004</strain>
    </source>
</reference>
<feature type="domain" description="RNase III" evidence="8">
    <location>
        <begin position="1268"/>
        <end position="1464"/>
    </location>
</feature>
<feature type="region of interest" description="Disordered" evidence="7">
    <location>
        <begin position="866"/>
        <end position="890"/>
    </location>
</feature>
<evidence type="ECO:0000256" key="3">
    <source>
        <dbReference type="ARBA" id="ARBA00022801"/>
    </source>
</evidence>
<dbReference type="Gene3D" id="3.40.50.300">
    <property type="entry name" value="P-loop containing nucleotide triphosphate hydrolases"/>
    <property type="match status" value="1"/>
</dbReference>
<dbReference type="PROSITE" id="PS51192">
    <property type="entry name" value="HELICASE_ATP_BIND_1"/>
    <property type="match status" value="1"/>
</dbReference>
<feature type="region of interest" description="Disordered" evidence="7">
    <location>
        <begin position="982"/>
        <end position="1006"/>
    </location>
</feature>
<evidence type="ECO:0000256" key="4">
    <source>
        <dbReference type="ARBA" id="ARBA00022806"/>
    </source>
</evidence>
<dbReference type="SMART" id="SM00535">
    <property type="entry name" value="RIBOc"/>
    <property type="match status" value="2"/>
</dbReference>
<feature type="domain" description="Dicer dsRNA-binding fold" evidence="10">
    <location>
        <begin position="470"/>
        <end position="593"/>
    </location>
</feature>
<evidence type="ECO:0000313" key="12">
    <source>
        <dbReference type="Proteomes" id="UP001140091"/>
    </source>
</evidence>
<evidence type="ECO:0000259" key="8">
    <source>
        <dbReference type="PROSITE" id="PS50142"/>
    </source>
</evidence>
<dbReference type="InterPro" id="IPR014001">
    <property type="entry name" value="Helicase_ATP-bd"/>
</dbReference>
<accession>A0A9W8J4F3</accession>
<dbReference type="InterPro" id="IPR000999">
    <property type="entry name" value="RNase_III_dom"/>
</dbReference>
<dbReference type="GO" id="GO:0003723">
    <property type="term" value="F:RNA binding"/>
    <property type="evidence" value="ECO:0007669"/>
    <property type="project" value="UniProtKB-UniRule"/>
</dbReference>
<evidence type="ECO:0000313" key="11">
    <source>
        <dbReference type="EMBL" id="KAJ2925738.1"/>
    </source>
</evidence>
<feature type="compositionally biased region" description="Low complexity" evidence="7">
    <location>
        <begin position="982"/>
        <end position="1004"/>
    </location>
</feature>
<proteinExistence type="predicted"/>
<dbReference type="SUPFAM" id="SSF52540">
    <property type="entry name" value="P-loop containing nucleoside triphosphate hydrolases"/>
    <property type="match status" value="1"/>
</dbReference>
<evidence type="ECO:0000256" key="7">
    <source>
        <dbReference type="SAM" id="MobiDB-lite"/>
    </source>
</evidence>
<evidence type="ECO:0000256" key="5">
    <source>
        <dbReference type="ARBA" id="ARBA00022840"/>
    </source>
</evidence>
<keyword evidence="4" id="KW-0347">Helicase</keyword>
<feature type="compositionally biased region" description="Acidic residues" evidence="7">
    <location>
        <begin position="874"/>
        <end position="886"/>
    </location>
</feature>
<dbReference type="PANTHER" id="PTHR14950:SF37">
    <property type="entry name" value="ENDORIBONUCLEASE DICER"/>
    <property type="match status" value="1"/>
</dbReference>
<dbReference type="CDD" id="cd18034">
    <property type="entry name" value="DEXHc_dicer"/>
    <property type="match status" value="1"/>
</dbReference>
<keyword evidence="3" id="KW-0378">Hydrolase</keyword>
<dbReference type="PROSITE" id="PS51327">
    <property type="entry name" value="DICER_DSRBF"/>
    <property type="match status" value="1"/>
</dbReference>
<feature type="compositionally biased region" description="Basic residues" evidence="7">
    <location>
        <begin position="1183"/>
        <end position="1196"/>
    </location>
</feature>
<dbReference type="OrthoDB" id="416741at2759"/>
<evidence type="ECO:0000259" key="10">
    <source>
        <dbReference type="PROSITE" id="PS51327"/>
    </source>
</evidence>
<protein>
    <recommendedName>
        <fullName evidence="13">P-loop containing nucleoside triphosphate hydrolase protein</fullName>
    </recommendedName>
</protein>
<dbReference type="Gene3D" id="1.10.1520.10">
    <property type="entry name" value="Ribonuclease III domain"/>
    <property type="match status" value="2"/>
</dbReference>
<dbReference type="SMART" id="SM00487">
    <property type="entry name" value="DEXDc"/>
    <property type="match status" value="1"/>
</dbReference>
<dbReference type="Gene3D" id="3.30.160.380">
    <property type="entry name" value="Dicer dimerisation domain"/>
    <property type="match status" value="1"/>
</dbReference>
<feature type="non-terminal residue" evidence="11">
    <location>
        <position position="1"/>
    </location>
</feature>
<keyword evidence="2" id="KW-0547">Nucleotide-binding</keyword>
<dbReference type="GO" id="GO:0004525">
    <property type="term" value="F:ribonuclease III activity"/>
    <property type="evidence" value="ECO:0007669"/>
    <property type="project" value="InterPro"/>
</dbReference>
<dbReference type="GO" id="GO:0030422">
    <property type="term" value="P:siRNA processing"/>
    <property type="evidence" value="ECO:0007669"/>
    <property type="project" value="TreeGrafter"/>
</dbReference>
<feature type="compositionally biased region" description="Gly residues" evidence="7">
    <location>
        <begin position="1567"/>
        <end position="1576"/>
    </location>
</feature>
<keyword evidence="1" id="KW-0677">Repeat</keyword>
<dbReference type="InterPro" id="IPR005034">
    <property type="entry name" value="Dicer_dimerisation"/>
</dbReference>
<evidence type="ECO:0000256" key="2">
    <source>
        <dbReference type="ARBA" id="ARBA00022741"/>
    </source>
</evidence>